<dbReference type="Proteomes" id="UP000239990">
    <property type="component" value="Unassembled WGS sequence"/>
</dbReference>
<dbReference type="AlphaFoldDB" id="A0A2S5GIG2"/>
<dbReference type="RefSeq" id="WP_046803669.1">
    <property type="nucleotide sequence ID" value="NZ_PREU01000019.1"/>
</dbReference>
<gene>
    <name evidence="1" type="ORF">C4E15_28165</name>
</gene>
<comment type="caution">
    <text evidence="1">The sequence shown here is derived from an EMBL/GenBank/DDBJ whole genome shotgun (WGS) entry which is preliminary data.</text>
</comment>
<organism evidence="1 2">
    <name type="scientific">Achromobacter spanius</name>
    <dbReference type="NCBI Taxonomy" id="217203"/>
    <lineage>
        <taxon>Bacteria</taxon>
        <taxon>Pseudomonadati</taxon>
        <taxon>Pseudomonadota</taxon>
        <taxon>Betaproteobacteria</taxon>
        <taxon>Burkholderiales</taxon>
        <taxon>Alcaligenaceae</taxon>
        <taxon>Achromobacter</taxon>
    </lineage>
</organism>
<name>A0A2S5GIG2_9BURK</name>
<reference evidence="1 2" key="1">
    <citation type="submission" date="2018-02" db="EMBL/GenBank/DDBJ databases">
        <title>Draft Genome of Achromobacter spanius stain 6.</title>
        <authorList>
            <person name="Gunasekera T.S."/>
            <person name="Radwan O."/>
            <person name="Ruiz O.N."/>
        </authorList>
    </citation>
    <scope>NUCLEOTIDE SEQUENCE [LARGE SCALE GENOMIC DNA]</scope>
    <source>
        <strain evidence="1 2">6</strain>
    </source>
</reference>
<accession>A0A2S5GIG2</accession>
<protein>
    <submittedName>
        <fullName evidence="1">Uncharacterized protein</fullName>
    </submittedName>
</protein>
<sequence length="97" mass="11108">MTFKAPLTLDDLRTIRERQPWNSDVISLLWEVKRLRSVILRAYQLSGDFKRPAGVTGELYDDFVKSLCDEPCVQERDSLAASLLEAPDKLRKGMAPR</sequence>
<dbReference type="OrthoDB" id="8636587at2"/>
<dbReference type="EMBL" id="PREU01000019">
    <property type="protein sequence ID" value="PPA72842.1"/>
    <property type="molecule type" value="Genomic_DNA"/>
</dbReference>
<evidence type="ECO:0000313" key="1">
    <source>
        <dbReference type="EMBL" id="PPA72842.1"/>
    </source>
</evidence>
<evidence type="ECO:0000313" key="2">
    <source>
        <dbReference type="Proteomes" id="UP000239990"/>
    </source>
</evidence>
<proteinExistence type="predicted"/>